<feature type="compositionally biased region" description="Pro residues" evidence="1">
    <location>
        <begin position="32"/>
        <end position="43"/>
    </location>
</feature>
<feature type="compositionally biased region" description="Basic residues" evidence="1">
    <location>
        <begin position="58"/>
        <end position="71"/>
    </location>
</feature>
<name>A0A667GGU5_LYNCA</name>
<accession>A0A667GGU5</accession>
<feature type="compositionally biased region" description="Polar residues" evidence="1">
    <location>
        <begin position="13"/>
        <end position="22"/>
    </location>
</feature>
<feature type="compositionally biased region" description="Polar residues" evidence="1">
    <location>
        <begin position="207"/>
        <end position="219"/>
    </location>
</feature>
<organism evidence="2 3">
    <name type="scientific">Lynx canadensis</name>
    <name type="common">Canada lynx</name>
    <name type="synonym">Felis canadensis</name>
    <dbReference type="NCBI Taxonomy" id="61383"/>
    <lineage>
        <taxon>Eukaryota</taxon>
        <taxon>Metazoa</taxon>
        <taxon>Chordata</taxon>
        <taxon>Craniata</taxon>
        <taxon>Vertebrata</taxon>
        <taxon>Euteleostomi</taxon>
        <taxon>Mammalia</taxon>
        <taxon>Eutheria</taxon>
        <taxon>Laurasiatheria</taxon>
        <taxon>Carnivora</taxon>
        <taxon>Feliformia</taxon>
        <taxon>Felidae</taxon>
        <taxon>Felinae</taxon>
        <taxon>Lynx</taxon>
    </lineage>
</organism>
<proteinExistence type="predicted"/>
<feature type="compositionally biased region" description="Gly residues" evidence="1">
    <location>
        <begin position="106"/>
        <end position="117"/>
    </location>
</feature>
<reference evidence="2" key="2">
    <citation type="submission" date="2025-09" db="UniProtKB">
        <authorList>
            <consortium name="Ensembl"/>
        </authorList>
    </citation>
    <scope>IDENTIFICATION</scope>
</reference>
<feature type="compositionally biased region" description="Low complexity" evidence="1">
    <location>
        <begin position="44"/>
        <end position="54"/>
    </location>
</feature>
<dbReference type="Proteomes" id="UP000472241">
    <property type="component" value="Unplaced"/>
</dbReference>
<keyword evidence="3" id="KW-1185">Reference proteome</keyword>
<feature type="region of interest" description="Disordered" evidence="1">
    <location>
        <begin position="1"/>
        <end position="219"/>
    </location>
</feature>
<evidence type="ECO:0000313" key="2">
    <source>
        <dbReference type="Ensembl" id="ENSLCNP00005012629.1"/>
    </source>
</evidence>
<evidence type="ECO:0000256" key="1">
    <source>
        <dbReference type="SAM" id="MobiDB-lite"/>
    </source>
</evidence>
<dbReference type="AlphaFoldDB" id="A0A667GGU5"/>
<feature type="compositionally biased region" description="Basic and acidic residues" evidence="1">
    <location>
        <begin position="184"/>
        <end position="198"/>
    </location>
</feature>
<sequence>MDKRAGIGEGSKNPDTTCSGSVGKSVRCPWRPASPAPNTPAPPASTTARVAPSSDSRRRCRTARTVCRPRSRLPSTGAPRGWAGTPRCRNTSRNGSLRARRARIPGGSGQEGRGWGVRVGDSREESGRVGGDCQGGWDSGAGTTGTFPRAPRSRRTVPSLLPHRCPFFPTPHSPAQVWVTTRAPDSRKGQREEERESQEGSVLPGQSPIQGSNPQTLRS</sequence>
<evidence type="ECO:0000313" key="3">
    <source>
        <dbReference type="Proteomes" id="UP000472241"/>
    </source>
</evidence>
<reference evidence="2" key="1">
    <citation type="submission" date="2025-08" db="UniProtKB">
        <authorList>
            <consortium name="Ensembl"/>
        </authorList>
    </citation>
    <scope>IDENTIFICATION</scope>
</reference>
<dbReference type="Ensembl" id="ENSLCNT00005014144.1">
    <property type="protein sequence ID" value="ENSLCNP00005012629.1"/>
    <property type="gene ID" value="ENSLCNG00005008304.1"/>
</dbReference>
<protein>
    <submittedName>
        <fullName evidence="2">Uncharacterized protein</fullName>
    </submittedName>
</protein>
<feature type="compositionally biased region" description="Gly residues" evidence="1">
    <location>
        <begin position="128"/>
        <end position="143"/>
    </location>
</feature>